<dbReference type="AlphaFoldDB" id="A0A6A6VLN7"/>
<evidence type="ECO:0000313" key="1">
    <source>
        <dbReference type="EMBL" id="KAF2751063.1"/>
    </source>
</evidence>
<reference evidence="1" key="1">
    <citation type="journal article" date="2020" name="Stud. Mycol.">
        <title>101 Dothideomycetes genomes: a test case for predicting lifestyles and emergence of pathogens.</title>
        <authorList>
            <person name="Haridas S."/>
            <person name="Albert R."/>
            <person name="Binder M."/>
            <person name="Bloem J."/>
            <person name="Labutti K."/>
            <person name="Salamov A."/>
            <person name="Andreopoulos B."/>
            <person name="Baker S."/>
            <person name="Barry K."/>
            <person name="Bills G."/>
            <person name="Bluhm B."/>
            <person name="Cannon C."/>
            <person name="Castanera R."/>
            <person name="Culley D."/>
            <person name="Daum C."/>
            <person name="Ezra D."/>
            <person name="Gonzalez J."/>
            <person name="Henrissat B."/>
            <person name="Kuo A."/>
            <person name="Liang C."/>
            <person name="Lipzen A."/>
            <person name="Lutzoni F."/>
            <person name="Magnuson J."/>
            <person name="Mondo S."/>
            <person name="Nolan M."/>
            <person name="Ohm R."/>
            <person name="Pangilinan J."/>
            <person name="Park H.-J."/>
            <person name="Ramirez L."/>
            <person name="Alfaro M."/>
            <person name="Sun H."/>
            <person name="Tritt A."/>
            <person name="Yoshinaga Y."/>
            <person name="Zwiers L.-H."/>
            <person name="Turgeon B."/>
            <person name="Goodwin S."/>
            <person name="Spatafora J."/>
            <person name="Crous P."/>
            <person name="Grigoriev I."/>
        </authorList>
    </citation>
    <scope>NUCLEOTIDE SEQUENCE</scope>
    <source>
        <strain evidence="1">CBS 119925</strain>
    </source>
</reference>
<sequence>MRSVDCWEGEFDLWLSGLSSALARSPDGFKTWLAARNGYVERTLDQEDKEGRDLCAKVFSALPLELRDEIYSYLITGNVLEFRWWLSTVAKIVLLSSRKVPL</sequence>
<name>A0A6A6VLN7_9PLEO</name>
<dbReference type="EMBL" id="MU006563">
    <property type="protein sequence ID" value="KAF2751063.1"/>
    <property type="molecule type" value="Genomic_DNA"/>
</dbReference>
<gene>
    <name evidence="1" type="ORF">M011DRAFT_456009</name>
</gene>
<evidence type="ECO:0000313" key="2">
    <source>
        <dbReference type="Proteomes" id="UP000799440"/>
    </source>
</evidence>
<dbReference type="OrthoDB" id="3684889at2759"/>
<keyword evidence="2" id="KW-1185">Reference proteome</keyword>
<protein>
    <submittedName>
        <fullName evidence="1">Uncharacterized protein</fullName>
    </submittedName>
</protein>
<dbReference type="Proteomes" id="UP000799440">
    <property type="component" value="Unassembled WGS sequence"/>
</dbReference>
<organism evidence="1 2">
    <name type="scientific">Sporormia fimetaria CBS 119925</name>
    <dbReference type="NCBI Taxonomy" id="1340428"/>
    <lineage>
        <taxon>Eukaryota</taxon>
        <taxon>Fungi</taxon>
        <taxon>Dikarya</taxon>
        <taxon>Ascomycota</taxon>
        <taxon>Pezizomycotina</taxon>
        <taxon>Dothideomycetes</taxon>
        <taxon>Pleosporomycetidae</taxon>
        <taxon>Pleosporales</taxon>
        <taxon>Sporormiaceae</taxon>
        <taxon>Sporormia</taxon>
    </lineage>
</organism>
<proteinExistence type="predicted"/>
<accession>A0A6A6VLN7</accession>